<evidence type="ECO:0000256" key="5">
    <source>
        <dbReference type="ARBA" id="ARBA00022692"/>
    </source>
</evidence>
<evidence type="ECO:0000256" key="4">
    <source>
        <dbReference type="ARBA" id="ARBA00022452"/>
    </source>
</evidence>
<dbReference type="AlphaFoldDB" id="W0V0N1"/>
<evidence type="ECO:0000259" key="12">
    <source>
        <dbReference type="Pfam" id="PF13609"/>
    </source>
</evidence>
<keyword evidence="6 11" id="KW-0732">Signal</keyword>
<evidence type="ECO:0000256" key="1">
    <source>
        <dbReference type="ARBA" id="ARBA00004571"/>
    </source>
</evidence>
<dbReference type="CDD" id="cd00342">
    <property type="entry name" value="gram_neg_porins"/>
    <property type="match status" value="1"/>
</dbReference>
<dbReference type="PANTHER" id="PTHR34501:SF9">
    <property type="entry name" value="MAJOR OUTER MEMBRANE PROTEIN P.IA"/>
    <property type="match status" value="1"/>
</dbReference>
<keyword evidence="10" id="KW-0998">Cell outer membrane</keyword>
<feature type="chain" id="PRO_5004798399" evidence="11">
    <location>
        <begin position="21"/>
        <end position="347"/>
    </location>
</feature>
<dbReference type="GO" id="GO:0046930">
    <property type="term" value="C:pore complex"/>
    <property type="evidence" value="ECO:0007669"/>
    <property type="project" value="UniProtKB-KW"/>
</dbReference>
<keyword evidence="14" id="KW-1185">Reference proteome</keyword>
<keyword evidence="8" id="KW-0626">Porin</keyword>
<dbReference type="PATRIC" id="fig|1349767.4.peg.4865"/>
<reference evidence="13 14" key="1">
    <citation type="journal article" date="2015" name="Genome Announc.">
        <title>Genome Sequence of Mushroom Soft-Rot Pathogen Janthinobacterium agaricidamnosum.</title>
        <authorList>
            <person name="Graupner K."/>
            <person name="Lackner G."/>
            <person name="Hertweck C."/>
        </authorList>
    </citation>
    <scope>NUCLEOTIDE SEQUENCE [LARGE SCALE GENOMIC DNA]</scope>
    <source>
        <strain evidence="14">NBRC 102515 / DSM 9628</strain>
    </source>
</reference>
<dbReference type="GO" id="GO:0009279">
    <property type="term" value="C:cell outer membrane"/>
    <property type="evidence" value="ECO:0007669"/>
    <property type="project" value="UniProtKB-SubCell"/>
</dbReference>
<organism evidence="13 14">
    <name type="scientific">Janthinobacterium agaricidamnosum NBRC 102515 = DSM 9628</name>
    <dbReference type="NCBI Taxonomy" id="1349767"/>
    <lineage>
        <taxon>Bacteria</taxon>
        <taxon>Pseudomonadati</taxon>
        <taxon>Pseudomonadota</taxon>
        <taxon>Betaproteobacteria</taxon>
        <taxon>Burkholderiales</taxon>
        <taxon>Oxalobacteraceae</taxon>
        <taxon>Janthinobacterium</taxon>
    </lineage>
</organism>
<evidence type="ECO:0000256" key="6">
    <source>
        <dbReference type="ARBA" id="ARBA00022729"/>
    </source>
</evidence>
<evidence type="ECO:0000256" key="7">
    <source>
        <dbReference type="ARBA" id="ARBA00023065"/>
    </source>
</evidence>
<dbReference type="Proteomes" id="UP000027604">
    <property type="component" value="Chromosome I"/>
</dbReference>
<dbReference type="Pfam" id="PF13609">
    <property type="entry name" value="Porin_4"/>
    <property type="match status" value="1"/>
</dbReference>
<feature type="domain" description="Porin" evidence="12">
    <location>
        <begin position="14"/>
        <end position="310"/>
    </location>
</feature>
<gene>
    <name evidence="13" type="ORF">GJA_230</name>
</gene>
<evidence type="ECO:0000256" key="8">
    <source>
        <dbReference type="ARBA" id="ARBA00023114"/>
    </source>
</evidence>
<keyword evidence="7" id="KW-0406">Ion transport</keyword>
<sequence length="347" mass="35707">MKKVMTLLAWTAGAMGAAHAQSNVTVYGYLDAAVASERGGAAGAVSKLASSVAAPSRLGFHGEEKLDGNLTALFNIETGIALDTGGFTGANVFARSDYVGLRGDFGTLRLGNIQTALYETVVTVADPMGNGLAGQAGNLMTAGVVGGPTSPGGRGNFRGNTVAYTSPLWNGAGAELDYSAGEAPGDSSKQRSIGGALAYKTQRLSTRLAWLSSVSASGTDSATSTLWGANYNFGRFTGYLSYGRNKGYTTLDSRELLTGAAIPLGQGKVLLSYIRKDDRSAVDNDGHQVAVGYSYPLSKRSSLFASYARIGQHAAPNSSAFYSINIGAPGIAGGGDRAFAAGMSHFF</sequence>
<evidence type="ECO:0000313" key="13">
    <source>
        <dbReference type="EMBL" id="CDG80893.1"/>
    </source>
</evidence>
<dbReference type="OrthoDB" id="5293374at2"/>
<keyword evidence="9" id="KW-0472">Membrane</keyword>
<proteinExistence type="predicted"/>
<dbReference type="PANTHER" id="PTHR34501">
    <property type="entry name" value="PROTEIN YDDL-RELATED"/>
    <property type="match status" value="1"/>
</dbReference>
<accession>W0V0N1</accession>
<feature type="signal peptide" evidence="11">
    <location>
        <begin position="1"/>
        <end position="20"/>
    </location>
</feature>
<evidence type="ECO:0000256" key="10">
    <source>
        <dbReference type="ARBA" id="ARBA00023237"/>
    </source>
</evidence>
<evidence type="ECO:0000313" key="14">
    <source>
        <dbReference type="Proteomes" id="UP000027604"/>
    </source>
</evidence>
<dbReference type="InterPro" id="IPR050298">
    <property type="entry name" value="Gram-neg_bact_OMP"/>
</dbReference>
<dbReference type="eggNOG" id="COG3203">
    <property type="taxonomic scope" value="Bacteria"/>
</dbReference>
<keyword evidence="3" id="KW-0813">Transport</keyword>
<comment type="subcellular location">
    <subcellularLocation>
        <location evidence="1">Cell outer membrane</location>
        <topology evidence="1">Multi-pass membrane protein</topology>
    </subcellularLocation>
</comment>
<evidence type="ECO:0000256" key="3">
    <source>
        <dbReference type="ARBA" id="ARBA00022448"/>
    </source>
</evidence>
<protein>
    <submittedName>
        <fullName evidence="13">Gram-negative porin family protein</fullName>
    </submittedName>
</protein>
<keyword evidence="4" id="KW-1134">Transmembrane beta strand</keyword>
<evidence type="ECO:0000256" key="11">
    <source>
        <dbReference type="SAM" id="SignalP"/>
    </source>
</evidence>
<dbReference type="GO" id="GO:0006811">
    <property type="term" value="P:monoatomic ion transport"/>
    <property type="evidence" value="ECO:0007669"/>
    <property type="project" value="UniProtKB-KW"/>
</dbReference>
<dbReference type="InterPro" id="IPR023614">
    <property type="entry name" value="Porin_dom_sf"/>
</dbReference>
<dbReference type="Gene3D" id="2.40.160.10">
    <property type="entry name" value="Porin"/>
    <property type="match status" value="1"/>
</dbReference>
<keyword evidence="5" id="KW-0812">Transmembrane</keyword>
<comment type="subunit">
    <text evidence="2">Homotrimer.</text>
</comment>
<name>W0V0N1_9BURK</name>
<evidence type="ECO:0000256" key="9">
    <source>
        <dbReference type="ARBA" id="ARBA00023136"/>
    </source>
</evidence>
<dbReference type="STRING" id="1349767.GJA_230"/>
<evidence type="ECO:0000256" key="2">
    <source>
        <dbReference type="ARBA" id="ARBA00011233"/>
    </source>
</evidence>
<dbReference type="HOGENOM" id="CLU_038238_1_1_4"/>
<dbReference type="GO" id="GO:0015288">
    <property type="term" value="F:porin activity"/>
    <property type="evidence" value="ECO:0007669"/>
    <property type="project" value="UniProtKB-KW"/>
</dbReference>
<dbReference type="InterPro" id="IPR033900">
    <property type="entry name" value="Gram_neg_porin_domain"/>
</dbReference>
<dbReference type="RefSeq" id="WP_038487806.1">
    <property type="nucleotide sequence ID" value="NZ_BCTH01000094.1"/>
</dbReference>
<dbReference type="EMBL" id="HG322949">
    <property type="protein sequence ID" value="CDG80893.1"/>
    <property type="molecule type" value="Genomic_DNA"/>
</dbReference>
<dbReference type="KEGG" id="jag:GJA_230"/>
<dbReference type="SUPFAM" id="SSF56935">
    <property type="entry name" value="Porins"/>
    <property type="match status" value="1"/>
</dbReference>